<proteinExistence type="inferred from homology"/>
<reference evidence="7" key="1">
    <citation type="submission" date="2023-10" db="EMBL/GenBank/DDBJ databases">
        <authorList>
            <person name="Chen Y."/>
            <person name="Shah S."/>
            <person name="Dougan E. K."/>
            <person name="Thang M."/>
            <person name="Chan C."/>
        </authorList>
    </citation>
    <scope>NUCLEOTIDE SEQUENCE [LARGE SCALE GENOMIC DNA]</scope>
</reference>
<dbReference type="Proteomes" id="UP001189429">
    <property type="component" value="Unassembled WGS sequence"/>
</dbReference>
<keyword evidence="8" id="KW-1185">Reference proteome</keyword>
<protein>
    <submittedName>
        <fullName evidence="7">Uncharacterized protein</fullName>
    </submittedName>
</protein>
<evidence type="ECO:0000256" key="2">
    <source>
        <dbReference type="ARBA" id="ARBA00005616"/>
    </source>
</evidence>
<evidence type="ECO:0000256" key="6">
    <source>
        <dbReference type="PROSITE-ProRule" id="PRU00221"/>
    </source>
</evidence>
<organism evidence="7 8">
    <name type="scientific">Prorocentrum cordatum</name>
    <dbReference type="NCBI Taxonomy" id="2364126"/>
    <lineage>
        <taxon>Eukaryota</taxon>
        <taxon>Sar</taxon>
        <taxon>Alveolata</taxon>
        <taxon>Dinophyceae</taxon>
        <taxon>Prorocentrales</taxon>
        <taxon>Prorocentraceae</taxon>
        <taxon>Prorocentrum</taxon>
    </lineage>
</organism>
<feature type="repeat" description="WD" evidence="6">
    <location>
        <begin position="46"/>
        <end position="87"/>
    </location>
</feature>
<accession>A0ABN9RGG6</accession>
<evidence type="ECO:0000256" key="1">
    <source>
        <dbReference type="ARBA" id="ARBA00004123"/>
    </source>
</evidence>
<dbReference type="PANTHER" id="PTHR19861:SF0">
    <property type="entry name" value="WD REPEAT-CONTAINING PROTEIN 82"/>
    <property type="match status" value="1"/>
</dbReference>
<dbReference type="SMART" id="SM00320">
    <property type="entry name" value="WD40"/>
    <property type="match status" value="3"/>
</dbReference>
<keyword evidence="5" id="KW-0539">Nucleus</keyword>
<keyword evidence="3 6" id="KW-0853">WD repeat</keyword>
<name>A0ABN9RGG6_9DINO</name>
<dbReference type="SUPFAM" id="SSF50978">
    <property type="entry name" value="WD40 repeat-like"/>
    <property type="match status" value="1"/>
</dbReference>
<dbReference type="Pfam" id="PF00400">
    <property type="entry name" value="WD40"/>
    <property type="match status" value="2"/>
</dbReference>
<keyword evidence="4" id="KW-0677">Repeat</keyword>
<dbReference type="PROSITE" id="PS50082">
    <property type="entry name" value="WD_REPEATS_2"/>
    <property type="match status" value="2"/>
</dbReference>
<evidence type="ECO:0000256" key="5">
    <source>
        <dbReference type="ARBA" id="ARBA00023242"/>
    </source>
</evidence>
<comment type="subcellular location">
    <subcellularLocation>
        <location evidence="1">Nucleus</location>
    </subcellularLocation>
</comment>
<dbReference type="PROSITE" id="PS50294">
    <property type="entry name" value="WD_REPEATS_REGION"/>
    <property type="match status" value="1"/>
</dbReference>
<dbReference type="InterPro" id="IPR036322">
    <property type="entry name" value="WD40_repeat_dom_sf"/>
</dbReference>
<dbReference type="InterPro" id="IPR015943">
    <property type="entry name" value="WD40/YVTN_repeat-like_dom_sf"/>
</dbReference>
<gene>
    <name evidence="7" type="ORF">PCOR1329_LOCUS20507</name>
</gene>
<feature type="repeat" description="WD" evidence="6">
    <location>
        <begin position="134"/>
        <end position="175"/>
    </location>
</feature>
<dbReference type="EMBL" id="CAUYUJ010006665">
    <property type="protein sequence ID" value="CAK0818145.1"/>
    <property type="molecule type" value="Genomic_DNA"/>
</dbReference>
<dbReference type="InterPro" id="IPR001680">
    <property type="entry name" value="WD40_rpt"/>
</dbReference>
<comment type="caution">
    <text evidence="7">The sequence shown here is derived from an EMBL/GenBank/DDBJ whole genome shotgun (WGS) entry which is preliminary data.</text>
</comment>
<dbReference type="Gene3D" id="2.130.10.10">
    <property type="entry name" value="YVTN repeat-like/Quinoprotein amine dehydrogenase"/>
    <property type="match status" value="1"/>
</dbReference>
<evidence type="ECO:0000256" key="3">
    <source>
        <dbReference type="ARBA" id="ARBA00022574"/>
    </source>
</evidence>
<evidence type="ECO:0000256" key="4">
    <source>
        <dbReference type="ARBA" id="ARBA00022737"/>
    </source>
</evidence>
<evidence type="ECO:0000313" key="8">
    <source>
        <dbReference type="Proteomes" id="UP001189429"/>
    </source>
</evidence>
<dbReference type="InterPro" id="IPR037867">
    <property type="entry name" value="Swd2/WDR82"/>
</dbReference>
<comment type="similarity">
    <text evidence="2">Belongs to the WD repeat SWD2 family.</text>
</comment>
<evidence type="ECO:0000313" key="7">
    <source>
        <dbReference type="EMBL" id="CAK0818145.1"/>
    </source>
</evidence>
<sequence length="286" mass="30389">MAAAVAGGGAALPPAWPGAPGGAAARGRQVRLSDGLVQSLAVGKVYSDHRGPVGSLDFTHDGLYLATAGEDDRVHVYSCDRAERARHLRCEKYGVGAVRFLHNSRDCALASSRSATEHVVKHWDFQENKYVRLFRSHTARVTSLSPHPYEDTFLSGSADATVLLWDLRRDRPTARIGGAGLAVASFDQQGLVFVASIGRTKLHLFGAAAGPKLHEGRVLVLQHRAAPARRAARSTSCCSALVAVASLELTTEIVRAATSPSSPLLASGSPGVFCSRDRAGVHVRRL</sequence>
<dbReference type="PANTHER" id="PTHR19861">
    <property type="entry name" value="WD40 REPEAT PROTEIN SWD2"/>
    <property type="match status" value="1"/>
</dbReference>